<evidence type="ECO:0000259" key="6">
    <source>
        <dbReference type="Pfam" id="PF00456"/>
    </source>
</evidence>
<dbReference type="STRING" id="1702214.AL399_05320"/>
<gene>
    <name evidence="7" type="ORF">AL399_05320</name>
</gene>
<dbReference type="GO" id="GO:0046872">
    <property type="term" value="F:metal ion binding"/>
    <property type="evidence" value="ECO:0007669"/>
    <property type="project" value="UniProtKB-KW"/>
</dbReference>
<evidence type="ECO:0000256" key="4">
    <source>
        <dbReference type="ARBA" id="ARBA00022723"/>
    </source>
</evidence>
<sequence>MVGKRLQDPVEEIAQLAFNIRCSVVKMLAAAGSGHLGGSLSCADILATLYGAVLKKQPENPKWGGRDRFVLSIGHVAPAYYAALAHSEYFPVEELLTLRKLGSRLQGHPSKLSGLPGVDASSGSLGQGLSLGVGFALAARLGSGIWTTYVLLGDGELQEGEVWEAAMSASHHHLGNLVAIVDRNGLQIDGPNQLVMGLEPLAKRWESFGWRVLEVDGHDIDALLSVLTEARPPDVPTVVLAKTVMGHGIRSIANKAEWHGKSPKPEQVDGFIHELGIAEEQRKGLYF</sequence>
<dbReference type="Gene3D" id="3.40.50.970">
    <property type="match status" value="1"/>
</dbReference>
<evidence type="ECO:0000313" key="7">
    <source>
        <dbReference type="EMBL" id="KQM08813.1"/>
    </source>
</evidence>
<keyword evidence="5" id="KW-0786">Thiamine pyrophosphate</keyword>
<dbReference type="InterPro" id="IPR049557">
    <property type="entry name" value="Transketolase_CS"/>
</dbReference>
<dbReference type="Proteomes" id="UP000054172">
    <property type="component" value="Unassembled WGS sequence"/>
</dbReference>
<dbReference type="InterPro" id="IPR029061">
    <property type="entry name" value="THDP-binding"/>
</dbReference>
<keyword evidence="3" id="KW-0808">Transferase</keyword>
<name>A0A0Q4B7C9_9BACT</name>
<dbReference type="PANTHER" id="PTHR47514:SF1">
    <property type="entry name" value="TRANSKETOLASE N-TERMINAL SECTION-RELATED"/>
    <property type="match status" value="1"/>
</dbReference>
<organism evidence="7 8">
    <name type="scientific">Candidatus [Bacteroides] periocalifornicus</name>
    <dbReference type="NCBI Taxonomy" id="1702214"/>
    <lineage>
        <taxon>Bacteria</taxon>
        <taxon>Pseudomonadati</taxon>
        <taxon>Bacteroidota</taxon>
    </lineage>
</organism>
<dbReference type="SUPFAM" id="SSF52518">
    <property type="entry name" value="Thiamin diphosphate-binding fold (THDP-binding)"/>
    <property type="match status" value="1"/>
</dbReference>
<feature type="domain" description="Transketolase N-terminal" evidence="6">
    <location>
        <begin position="17"/>
        <end position="278"/>
    </location>
</feature>
<evidence type="ECO:0000256" key="5">
    <source>
        <dbReference type="ARBA" id="ARBA00023052"/>
    </source>
</evidence>
<proteinExistence type="inferred from homology"/>
<dbReference type="Pfam" id="PF00456">
    <property type="entry name" value="Transketolase_N"/>
    <property type="match status" value="1"/>
</dbReference>
<dbReference type="InterPro" id="IPR005474">
    <property type="entry name" value="Transketolase_N"/>
</dbReference>
<dbReference type="PATRIC" id="fig|1702214.3.peg.2087"/>
<dbReference type="PANTHER" id="PTHR47514">
    <property type="entry name" value="TRANSKETOLASE N-TERMINAL SECTION-RELATED"/>
    <property type="match status" value="1"/>
</dbReference>
<protein>
    <submittedName>
        <fullName evidence="7">Transketolase</fullName>
    </submittedName>
</protein>
<comment type="similarity">
    <text evidence="2">Belongs to the transketolase family.</text>
</comment>
<accession>A0A0Q4B7C9</accession>
<dbReference type="GO" id="GO:0016740">
    <property type="term" value="F:transferase activity"/>
    <property type="evidence" value="ECO:0007669"/>
    <property type="project" value="UniProtKB-KW"/>
</dbReference>
<reference evidence="7" key="1">
    <citation type="submission" date="2015-08" db="EMBL/GenBank/DDBJ databases">
        <title>Candidatus Bacteriodes Periocalifornicus.</title>
        <authorList>
            <person name="McLean J.S."/>
            <person name="Kelley S."/>
        </authorList>
    </citation>
    <scope>NUCLEOTIDE SEQUENCE [LARGE SCALE GENOMIC DNA]</scope>
    <source>
        <strain evidence="7">12B</strain>
    </source>
</reference>
<dbReference type="AlphaFoldDB" id="A0A0Q4B7C9"/>
<keyword evidence="4" id="KW-0479">Metal-binding</keyword>
<evidence type="ECO:0000256" key="3">
    <source>
        <dbReference type="ARBA" id="ARBA00022679"/>
    </source>
</evidence>
<dbReference type="EMBL" id="LIIK01000021">
    <property type="protein sequence ID" value="KQM08813.1"/>
    <property type="molecule type" value="Genomic_DNA"/>
</dbReference>
<evidence type="ECO:0000313" key="8">
    <source>
        <dbReference type="Proteomes" id="UP000054172"/>
    </source>
</evidence>
<comment type="cofactor">
    <cofactor evidence="1">
        <name>thiamine diphosphate</name>
        <dbReference type="ChEBI" id="CHEBI:58937"/>
    </cofactor>
</comment>
<dbReference type="PROSITE" id="PS00801">
    <property type="entry name" value="TRANSKETOLASE_1"/>
    <property type="match status" value="1"/>
</dbReference>
<keyword evidence="8" id="KW-1185">Reference proteome</keyword>
<comment type="caution">
    <text evidence="7">The sequence shown here is derived from an EMBL/GenBank/DDBJ whole genome shotgun (WGS) entry which is preliminary data.</text>
</comment>
<evidence type="ECO:0000256" key="2">
    <source>
        <dbReference type="ARBA" id="ARBA00007131"/>
    </source>
</evidence>
<dbReference type="CDD" id="cd02012">
    <property type="entry name" value="TPP_TK"/>
    <property type="match status" value="1"/>
</dbReference>
<evidence type="ECO:0000256" key="1">
    <source>
        <dbReference type="ARBA" id="ARBA00001964"/>
    </source>
</evidence>